<dbReference type="EMBL" id="JABBWG010000005">
    <property type="protein sequence ID" value="KAG1822972.1"/>
    <property type="molecule type" value="Genomic_DNA"/>
</dbReference>
<feature type="compositionally biased region" description="Acidic residues" evidence="4">
    <location>
        <begin position="183"/>
        <end position="196"/>
    </location>
</feature>
<comment type="caution">
    <text evidence="6">The sequence shown here is derived from an EMBL/GenBank/DDBJ whole genome shotgun (WGS) entry which is preliminary data.</text>
</comment>
<reference evidence="6" key="1">
    <citation type="journal article" date="2020" name="New Phytol.">
        <title>Comparative genomics reveals dynamic genome evolution in host specialist ectomycorrhizal fungi.</title>
        <authorList>
            <person name="Lofgren L.A."/>
            <person name="Nguyen N.H."/>
            <person name="Vilgalys R."/>
            <person name="Ruytinx J."/>
            <person name="Liao H.L."/>
            <person name="Branco S."/>
            <person name="Kuo A."/>
            <person name="LaButti K."/>
            <person name="Lipzen A."/>
            <person name="Andreopoulos W."/>
            <person name="Pangilinan J."/>
            <person name="Riley R."/>
            <person name="Hundley H."/>
            <person name="Na H."/>
            <person name="Barry K."/>
            <person name="Grigoriev I.V."/>
            <person name="Stajich J.E."/>
            <person name="Kennedy P.G."/>
        </authorList>
    </citation>
    <scope>NUCLEOTIDE SEQUENCE</scope>
    <source>
        <strain evidence="6">MN1</strain>
    </source>
</reference>
<sequence>MPRRRPSGKGNSRSKPRPVDRKDSKIKRWNKASDIELDEDDQFHASRDKILLNGDGDVEDEDGDEDEVFVLEGVSDEDSEEVEEDDEDGLAHAEDEDDDEDPVVTKSKTKTKTKLKKASSPSDTGSEDESWGRSKSAYYSSNAAQIDSEDEEANELEEQEARRLQVKARDAIHEDDFGLGEGLEPESDAEVEDSLEEQSRPTIDVSLNDKKAVLQHLERENPEALALARDWDDTARNLIEMQAKIAAISEKETDGTELGLLHIYYRQFSPPVYFTRALLRFLTNQFLLYITEALLTYATTLAYYLHLRSSEKYAGRPLLLRQHPVLNRLLTLKQSLVTLENLGVGTDSQDEDDEDDKYEDEYGEPGPETPDLWSILMTQGLESDEVTNLLMDADEEPRKASEKDKIELKPPKKKRKTSDDKNRQPIFDLVEPDFEAASTSAKKKRSAPADTSSTDAFGEATFLQHVDATDKQAHKKSLRFHVSRIESATARRQNARVNAVGGDDDIPYRERRKEKEQRMEKEQQRKAGTLGMGGDDLDDVDPEINDASSRSKKRRRDVDIEDDDDSDTAAAHGYYELVKRQAADKKSKKKIDYEEARAAERLVFDDHDAASGPRSVTRAIMKNKGLTPHRSKSVRNPRVKKRQKYEQAKKRVSSQRAVYKGGIGDASKYTGEQSGISKVVKSVRLG</sequence>
<evidence type="ECO:0000256" key="1">
    <source>
        <dbReference type="ARBA" id="ARBA00004123"/>
    </source>
</evidence>
<feature type="region of interest" description="Disordered" evidence="4">
    <location>
        <begin position="1"/>
        <end position="162"/>
    </location>
</feature>
<feature type="compositionally biased region" description="Acidic residues" evidence="4">
    <location>
        <begin position="147"/>
        <end position="158"/>
    </location>
</feature>
<dbReference type="InterPro" id="IPR018972">
    <property type="entry name" value="Sas10_C_dom"/>
</dbReference>
<keyword evidence="7" id="KW-1185">Reference proteome</keyword>
<evidence type="ECO:0000256" key="2">
    <source>
        <dbReference type="ARBA" id="ARBA00010979"/>
    </source>
</evidence>
<evidence type="ECO:0000256" key="3">
    <source>
        <dbReference type="ARBA" id="ARBA00023242"/>
    </source>
</evidence>
<feature type="compositionally biased region" description="Acidic residues" evidence="4">
    <location>
        <begin position="56"/>
        <end position="102"/>
    </location>
</feature>
<feature type="compositionally biased region" description="Acidic residues" evidence="4">
    <location>
        <begin position="348"/>
        <end position="363"/>
    </location>
</feature>
<dbReference type="OrthoDB" id="1924577at2759"/>
<feature type="compositionally biased region" description="Basic and acidic residues" evidence="4">
    <location>
        <begin position="577"/>
        <end position="590"/>
    </location>
</feature>
<organism evidence="6 7">
    <name type="scientific">Suillus subaureus</name>
    <dbReference type="NCBI Taxonomy" id="48587"/>
    <lineage>
        <taxon>Eukaryota</taxon>
        <taxon>Fungi</taxon>
        <taxon>Dikarya</taxon>
        <taxon>Basidiomycota</taxon>
        <taxon>Agaricomycotina</taxon>
        <taxon>Agaricomycetes</taxon>
        <taxon>Agaricomycetidae</taxon>
        <taxon>Boletales</taxon>
        <taxon>Suillineae</taxon>
        <taxon>Suillaceae</taxon>
        <taxon>Suillus</taxon>
    </lineage>
</organism>
<comment type="similarity">
    <text evidence="2">Belongs to the SAS10 family.</text>
</comment>
<dbReference type="Pfam" id="PF09368">
    <property type="entry name" value="Sas10"/>
    <property type="match status" value="1"/>
</dbReference>
<dbReference type="PANTHER" id="PTHR13237">
    <property type="entry name" value="SOMETHING ABOUT SILENCING PROTEIN 10-RELATED"/>
    <property type="match status" value="1"/>
</dbReference>
<feature type="region of interest" description="Disordered" evidence="4">
    <location>
        <begin position="609"/>
        <end position="659"/>
    </location>
</feature>
<feature type="compositionally biased region" description="Basic and acidic residues" evidence="4">
    <location>
        <begin position="506"/>
        <end position="525"/>
    </location>
</feature>
<proteinExistence type="inferred from homology"/>
<dbReference type="PANTHER" id="PTHR13237:SF8">
    <property type="entry name" value="SOMETHING ABOUT SILENCING PROTEIN 10"/>
    <property type="match status" value="1"/>
</dbReference>
<evidence type="ECO:0000259" key="5">
    <source>
        <dbReference type="Pfam" id="PF09368"/>
    </source>
</evidence>
<feature type="region of interest" description="Disordered" evidence="4">
    <location>
        <begin position="176"/>
        <end position="200"/>
    </location>
</feature>
<dbReference type="GO" id="GO:0032040">
    <property type="term" value="C:small-subunit processome"/>
    <property type="evidence" value="ECO:0007669"/>
    <property type="project" value="TreeGrafter"/>
</dbReference>
<feature type="compositionally biased region" description="Acidic residues" evidence="4">
    <location>
        <begin position="535"/>
        <end position="544"/>
    </location>
</feature>
<feature type="region of interest" description="Disordered" evidence="4">
    <location>
        <begin position="394"/>
        <end position="455"/>
    </location>
</feature>
<feature type="domain" description="Sas10 C-terminal" evidence="5">
    <location>
        <begin position="611"/>
        <end position="685"/>
    </location>
</feature>
<feature type="compositionally biased region" description="Basic residues" evidence="4">
    <location>
        <begin position="627"/>
        <end position="643"/>
    </location>
</feature>
<dbReference type="AlphaFoldDB" id="A0A9P7JHM3"/>
<feature type="region of interest" description="Disordered" evidence="4">
    <location>
        <begin position="487"/>
        <end position="590"/>
    </location>
</feature>
<evidence type="ECO:0000313" key="6">
    <source>
        <dbReference type="EMBL" id="KAG1822972.1"/>
    </source>
</evidence>
<dbReference type="RefSeq" id="XP_041197378.1">
    <property type="nucleotide sequence ID" value="XM_041342120.1"/>
</dbReference>
<evidence type="ECO:0000256" key="4">
    <source>
        <dbReference type="SAM" id="MobiDB-lite"/>
    </source>
</evidence>
<dbReference type="Proteomes" id="UP000807769">
    <property type="component" value="Unassembled WGS sequence"/>
</dbReference>
<dbReference type="GeneID" id="64636136"/>
<feature type="compositionally biased region" description="Basic and acidic residues" evidence="4">
    <location>
        <begin position="396"/>
        <end position="410"/>
    </location>
</feature>
<feature type="compositionally biased region" description="Basic residues" evidence="4">
    <location>
        <begin position="107"/>
        <end position="117"/>
    </location>
</feature>
<evidence type="ECO:0000313" key="7">
    <source>
        <dbReference type="Proteomes" id="UP000807769"/>
    </source>
</evidence>
<accession>A0A9P7JHM3</accession>
<keyword evidence="3" id="KW-0539">Nucleus</keyword>
<protein>
    <submittedName>
        <fullName evidence="6">Sas10 C-terminal domain-containing protein</fullName>
    </submittedName>
</protein>
<name>A0A9P7JHM3_9AGAM</name>
<feature type="compositionally biased region" description="Basic residues" evidence="4">
    <location>
        <begin position="1"/>
        <end position="16"/>
    </location>
</feature>
<comment type="subcellular location">
    <subcellularLocation>
        <location evidence="1">Nucleus</location>
    </subcellularLocation>
</comment>
<feature type="region of interest" description="Disordered" evidence="4">
    <location>
        <begin position="343"/>
        <end position="372"/>
    </location>
</feature>
<dbReference type="GO" id="GO:0000462">
    <property type="term" value="P:maturation of SSU-rRNA from tricistronic rRNA transcript (SSU-rRNA, 5.8S rRNA, LSU-rRNA)"/>
    <property type="evidence" value="ECO:0007669"/>
    <property type="project" value="TreeGrafter"/>
</dbReference>
<gene>
    <name evidence="6" type="ORF">BJ212DRAFT_1574813</name>
</gene>